<dbReference type="RefSeq" id="XP_002423880.1">
    <property type="nucleotide sequence ID" value="XM_002423835.1"/>
</dbReference>
<dbReference type="InterPro" id="IPR039924">
    <property type="entry name" value="ICln/Lot5/Saf5"/>
</dbReference>
<dbReference type="GO" id="GO:0034709">
    <property type="term" value="C:methylosome"/>
    <property type="evidence" value="ECO:0007669"/>
    <property type="project" value="InterPro"/>
</dbReference>
<keyword evidence="6" id="KW-0539">Nucleus</keyword>
<evidence type="ECO:0000256" key="1">
    <source>
        <dbReference type="ARBA" id="ARBA00004123"/>
    </source>
</evidence>
<dbReference type="AlphaFoldDB" id="E0VCN6"/>
<dbReference type="GO" id="GO:0000387">
    <property type="term" value="P:spliceosomal snRNP assembly"/>
    <property type="evidence" value="ECO:0007669"/>
    <property type="project" value="InterPro"/>
</dbReference>
<comment type="function">
    <text evidence="7">Involved in both the assembly of spliceosomal snRNPs and the methylation of Sm proteins. Chaperone that regulates the assembly of spliceosomal U1, U2, U4 and U5 small nuclear ribonucleoproteins (snRNPs), the building blocks of the spliceosome, and thereby plays an important role in the splicing of cellular pre-mRNAs. Most spliceosomal snRNPs contain a common set of Sm proteins SNRPB, SNRPD1, SNRPD2, SNRPD3, SNRPE, SNRPF and SNRPG that assemble in a heptameric protein ring on the Sm site of the small nuclear RNA to form the core snRNP (Sm core). In the cytosol, the Sm proteins SNRPD1, SNRPD2, SNRPE, SNRPF and SNRPG are trapped in an inactive 6S pICln-Sm complex by the chaperone CLNS1A that controls the assembly of the core snRNP. Dissociation by the SMN complex of CLNS1A from the trapped Sm proteins and their transfer to an SMN-Sm complex triggers the assembly of core snRNPs and their transport to the nucleus.</text>
</comment>
<dbReference type="VEuPathDB" id="VectorBase:PHUM091620"/>
<dbReference type="EMBL" id="DS235060">
    <property type="protein sequence ID" value="EEB11142.1"/>
    <property type="molecule type" value="Genomic_DNA"/>
</dbReference>
<dbReference type="Gene3D" id="2.30.29.30">
    <property type="entry name" value="Pleckstrin-homology domain (PH domain)/Phosphotyrosine-binding domain (PTB)"/>
    <property type="match status" value="1"/>
</dbReference>
<evidence type="ECO:0000256" key="7">
    <source>
        <dbReference type="ARBA" id="ARBA00045890"/>
    </source>
</evidence>
<gene>
    <name evidence="9" type="primary">8237988</name>
    <name evidence="8" type="ORF">Phum_PHUM091620</name>
</gene>
<organism>
    <name type="scientific">Pediculus humanus subsp. corporis</name>
    <name type="common">Body louse</name>
    <dbReference type="NCBI Taxonomy" id="121224"/>
    <lineage>
        <taxon>Eukaryota</taxon>
        <taxon>Metazoa</taxon>
        <taxon>Ecdysozoa</taxon>
        <taxon>Arthropoda</taxon>
        <taxon>Hexapoda</taxon>
        <taxon>Insecta</taxon>
        <taxon>Pterygota</taxon>
        <taxon>Neoptera</taxon>
        <taxon>Paraneoptera</taxon>
        <taxon>Psocodea</taxon>
        <taxon>Troctomorpha</taxon>
        <taxon>Phthiraptera</taxon>
        <taxon>Anoplura</taxon>
        <taxon>Pediculidae</taxon>
        <taxon>Pediculus</taxon>
    </lineage>
</organism>
<name>E0VCN6_PEDHC</name>
<dbReference type="HOGENOM" id="CLU_077804_1_0_1"/>
<dbReference type="GeneID" id="8237988"/>
<reference evidence="8" key="2">
    <citation type="submission" date="2007-04" db="EMBL/GenBank/DDBJ databases">
        <title>The genome of the human body louse.</title>
        <authorList>
            <consortium name="The Human Body Louse Genome Consortium"/>
            <person name="Kirkness E."/>
            <person name="Walenz B."/>
            <person name="Hass B."/>
            <person name="Bruggner R."/>
            <person name="Strausberg R."/>
        </authorList>
    </citation>
    <scope>NUCLEOTIDE SEQUENCE</scope>
    <source>
        <strain evidence="8">USDA</strain>
    </source>
</reference>
<dbReference type="OrthoDB" id="19714at2759"/>
<proteinExistence type="inferred from homology"/>
<protein>
    <recommendedName>
        <fullName evidence="4">Methylosome subunit pICln</fullName>
    </recommendedName>
</protein>
<evidence type="ECO:0000256" key="3">
    <source>
        <dbReference type="ARBA" id="ARBA00007054"/>
    </source>
</evidence>
<dbReference type="STRING" id="121224.E0VCN6"/>
<sequence length="240" mass="27076">MVALTNFSRPSDRIRHEQPNTTVFVNDNNIGKGTLFIAESYLSWGSDSGSGFTLKYPHISLHAISRDTTAFPHECILMMLDTDFNGESEISCLESNDTDDQTTTEIRLVPDDKGMLDAIFHALNICQTLHPDPDDSISDDLSDYADADDNFYVDNSDSQTQDFVLLKNLTRNIKLKKLLGRMREIDDDPYGDDNRVGVLCDTEDFMETDRVGGVLEDVEDLRISDDVHDPGMYEDKEESM</sequence>
<evidence type="ECO:0000313" key="8">
    <source>
        <dbReference type="EMBL" id="EEB11142.1"/>
    </source>
</evidence>
<dbReference type="PANTHER" id="PTHR21399">
    <property type="entry name" value="CHLORIDE CONDUCTANCE REGULATORY PROTEIN ICLN"/>
    <property type="match status" value="1"/>
</dbReference>
<evidence type="ECO:0000256" key="6">
    <source>
        <dbReference type="ARBA" id="ARBA00023242"/>
    </source>
</evidence>
<dbReference type="Proteomes" id="UP000009046">
    <property type="component" value="Unassembled WGS sequence"/>
</dbReference>
<dbReference type="eggNOG" id="KOG3238">
    <property type="taxonomic scope" value="Eukaryota"/>
</dbReference>
<dbReference type="GO" id="GO:0006884">
    <property type="term" value="P:cell volume homeostasis"/>
    <property type="evidence" value="ECO:0007669"/>
    <property type="project" value="InterPro"/>
</dbReference>
<evidence type="ECO:0000313" key="9">
    <source>
        <dbReference type="EnsemblMetazoa" id="PHUM091620-PA"/>
    </source>
</evidence>
<dbReference type="PRINTS" id="PR01348">
    <property type="entry name" value="ICLNCHANNEL"/>
</dbReference>
<dbReference type="InterPro" id="IPR011993">
    <property type="entry name" value="PH-like_dom_sf"/>
</dbReference>
<dbReference type="FunCoup" id="E0VCN6">
    <property type="interactions" value="1081"/>
</dbReference>
<reference evidence="9" key="3">
    <citation type="submission" date="2020-05" db="UniProtKB">
        <authorList>
            <consortium name="EnsemblMetazoa"/>
        </authorList>
    </citation>
    <scope>IDENTIFICATION</scope>
    <source>
        <strain evidence="9">USDA</strain>
    </source>
</reference>
<dbReference type="EMBL" id="AAZO01001092">
    <property type="status" value="NOT_ANNOTATED_CDS"/>
    <property type="molecule type" value="Genomic_DNA"/>
</dbReference>
<dbReference type="InterPro" id="IPR003521">
    <property type="entry name" value="ICln"/>
</dbReference>
<keyword evidence="5" id="KW-0963">Cytoplasm</keyword>
<dbReference type="PANTHER" id="PTHR21399:SF0">
    <property type="entry name" value="METHYLOSOME SUBUNIT PICLN"/>
    <property type="match status" value="1"/>
</dbReference>
<dbReference type="Pfam" id="PF03517">
    <property type="entry name" value="Voldacs"/>
    <property type="match status" value="1"/>
</dbReference>
<accession>E0VCN6</accession>
<evidence type="ECO:0000313" key="10">
    <source>
        <dbReference type="Proteomes" id="UP000009046"/>
    </source>
</evidence>
<dbReference type="GO" id="GO:0005829">
    <property type="term" value="C:cytosol"/>
    <property type="evidence" value="ECO:0007669"/>
    <property type="project" value="InterPro"/>
</dbReference>
<dbReference type="GO" id="GO:0005886">
    <property type="term" value="C:plasma membrane"/>
    <property type="evidence" value="ECO:0007669"/>
    <property type="project" value="InterPro"/>
</dbReference>
<dbReference type="GO" id="GO:0006821">
    <property type="term" value="P:chloride transport"/>
    <property type="evidence" value="ECO:0007669"/>
    <property type="project" value="InterPro"/>
</dbReference>
<dbReference type="CTD" id="8237988"/>
<evidence type="ECO:0000256" key="5">
    <source>
        <dbReference type="ARBA" id="ARBA00022490"/>
    </source>
</evidence>
<keyword evidence="10" id="KW-1185">Reference proteome</keyword>
<dbReference type="GO" id="GO:0045292">
    <property type="term" value="P:mRNA cis splicing, via spliceosome"/>
    <property type="evidence" value="ECO:0007669"/>
    <property type="project" value="TreeGrafter"/>
</dbReference>
<comment type="similarity">
    <text evidence="3">Belongs to the pICln (TC 1.A.47) family.</text>
</comment>
<dbReference type="InParanoid" id="E0VCN6"/>
<evidence type="ECO:0000256" key="2">
    <source>
        <dbReference type="ARBA" id="ARBA00004496"/>
    </source>
</evidence>
<dbReference type="GO" id="GO:0005681">
    <property type="term" value="C:spliceosomal complex"/>
    <property type="evidence" value="ECO:0007669"/>
    <property type="project" value="TreeGrafter"/>
</dbReference>
<dbReference type="KEGG" id="phu:Phum_PHUM091620"/>
<dbReference type="EnsemblMetazoa" id="PHUM091620-RA">
    <property type="protein sequence ID" value="PHUM091620-PA"/>
    <property type="gene ID" value="PHUM091620"/>
</dbReference>
<comment type="subcellular location">
    <subcellularLocation>
        <location evidence="2">Cytoplasm</location>
    </subcellularLocation>
    <subcellularLocation>
        <location evidence="1">Nucleus</location>
    </subcellularLocation>
</comment>
<dbReference type="GO" id="GO:0034715">
    <property type="term" value="C:pICln-Sm protein complex"/>
    <property type="evidence" value="ECO:0007669"/>
    <property type="project" value="InterPro"/>
</dbReference>
<reference evidence="8" key="1">
    <citation type="submission" date="2007-04" db="EMBL/GenBank/DDBJ databases">
        <title>Annotation of Pediculus humanus corporis strain USDA.</title>
        <authorList>
            <person name="Kirkness E."/>
            <person name="Hannick L."/>
            <person name="Hass B."/>
            <person name="Bruggner R."/>
            <person name="Lawson D."/>
            <person name="Bidwell S."/>
            <person name="Joardar V."/>
            <person name="Caler E."/>
            <person name="Walenz B."/>
            <person name="Inman J."/>
            <person name="Schobel S."/>
            <person name="Galinsky K."/>
            <person name="Amedeo P."/>
            <person name="Strausberg R."/>
        </authorList>
    </citation>
    <scope>NUCLEOTIDE SEQUENCE</scope>
    <source>
        <strain evidence="8">USDA</strain>
    </source>
</reference>
<evidence type="ECO:0000256" key="4">
    <source>
        <dbReference type="ARBA" id="ARBA00015653"/>
    </source>
</evidence>